<evidence type="ECO:0000256" key="4">
    <source>
        <dbReference type="SAM" id="MobiDB-lite"/>
    </source>
</evidence>
<dbReference type="InterPro" id="IPR046335">
    <property type="entry name" value="LacI/GalR-like_sensor"/>
</dbReference>
<dbReference type="InterPro" id="IPR010982">
    <property type="entry name" value="Lambda_DNA-bd_dom_sf"/>
</dbReference>
<evidence type="ECO:0000256" key="1">
    <source>
        <dbReference type="ARBA" id="ARBA00023015"/>
    </source>
</evidence>
<organism evidence="6 7">
    <name type="scientific">Salana multivorans</name>
    <dbReference type="NCBI Taxonomy" id="120377"/>
    <lineage>
        <taxon>Bacteria</taxon>
        <taxon>Bacillati</taxon>
        <taxon>Actinomycetota</taxon>
        <taxon>Actinomycetes</taxon>
        <taxon>Micrococcales</taxon>
        <taxon>Beutenbergiaceae</taxon>
        <taxon>Salana</taxon>
    </lineage>
</organism>
<dbReference type="SMART" id="SM00354">
    <property type="entry name" value="HTH_LACI"/>
    <property type="match status" value="1"/>
</dbReference>
<evidence type="ECO:0000256" key="3">
    <source>
        <dbReference type="ARBA" id="ARBA00023163"/>
    </source>
</evidence>
<feature type="compositionally biased region" description="Basic and acidic residues" evidence="4">
    <location>
        <begin position="1"/>
        <end position="15"/>
    </location>
</feature>
<dbReference type="GO" id="GO:0003700">
    <property type="term" value="F:DNA-binding transcription factor activity"/>
    <property type="evidence" value="ECO:0007669"/>
    <property type="project" value="TreeGrafter"/>
</dbReference>
<dbReference type="Gene3D" id="3.40.50.2300">
    <property type="match status" value="2"/>
</dbReference>
<evidence type="ECO:0000313" key="7">
    <source>
        <dbReference type="Proteomes" id="UP000275356"/>
    </source>
</evidence>
<sequence length="365" mass="39619">MPHYDPEGTTTKEWDIGTEGSPRRATIRDVAAHAGVSRSAVSKVFNAKGGISPATEARIRESARALNWAPSASAAALASDSTRTVGLVIRRGPDLLFADPHFALLIGGVEEILVPAGYGLQLHLIGEDRELERGLYTRLATQRRVDGVLLTESELGDPRHALLDELGLPSVMLGWPDPEEEQRWNVVSAHPSEHRTAYHEAARHLTDLGHRRVAYVSGPERLVHTGYRRREFERELTRNGAELVTRVHLDFSVEQVVEACLSMVDGPRPPTAFAFANDSMALAAIGALSARGIRVPQDISIIGHDNLPTGQWSHPGLTTIAQDLRGMARQAAILLLRQLGDTSLGDEPMSPPRLVIRGTTGPASS</sequence>
<keyword evidence="3" id="KW-0804">Transcription</keyword>
<dbReference type="InterPro" id="IPR000843">
    <property type="entry name" value="HTH_LacI"/>
</dbReference>
<evidence type="ECO:0000259" key="5">
    <source>
        <dbReference type="PROSITE" id="PS50932"/>
    </source>
</evidence>
<protein>
    <submittedName>
        <fullName evidence="6">LacI family transcriptional regulator</fullName>
    </submittedName>
</protein>
<keyword evidence="1" id="KW-0805">Transcription regulation</keyword>
<reference evidence="6 7" key="1">
    <citation type="submission" date="2018-11" db="EMBL/GenBank/DDBJ databases">
        <title>Sequencing the genomes of 1000 actinobacteria strains.</title>
        <authorList>
            <person name="Klenk H.-P."/>
        </authorList>
    </citation>
    <scope>NUCLEOTIDE SEQUENCE [LARGE SCALE GENOMIC DNA]</scope>
    <source>
        <strain evidence="6 7">DSM 13521</strain>
    </source>
</reference>
<dbReference type="InterPro" id="IPR028082">
    <property type="entry name" value="Peripla_BP_I"/>
</dbReference>
<feature type="domain" description="HTH lacI-type" evidence="5">
    <location>
        <begin position="25"/>
        <end position="79"/>
    </location>
</feature>
<dbReference type="CDD" id="cd01392">
    <property type="entry name" value="HTH_LacI"/>
    <property type="match status" value="1"/>
</dbReference>
<dbReference type="Proteomes" id="UP000275356">
    <property type="component" value="Unassembled WGS sequence"/>
</dbReference>
<dbReference type="Pfam" id="PF00356">
    <property type="entry name" value="LacI"/>
    <property type="match status" value="1"/>
</dbReference>
<dbReference type="AlphaFoldDB" id="A0A3N2DCF9"/>
<dbReference type="SUPFAM" id="SSF47413">
    <property type="entry name" value="lambda repressor-like DNA-binding domains"/>
    <property type="match status" value="1"/>
</dbReference>
<comment type="caution">
    <text evidence="6">The sequence shown here is derived from an EMBL/GenBank/DDBJ whole genome shotgun (WGS) entry which is preliminary data.</text>
</comment>
<proteinExistence type="predicted"/>
<evidence type="ECO:0000313" key="6">
    <source>
        <dbReference type="EMBL" id="ROR97124.1"/>
    </source>
</evidence>
<dbReference type="RefSeq" id="WP_211339144.1">
    <property type="nucleotide sequence ID" value="NZ_RKHQ01000001.1"/>
</dbReference>
<evidence type="ECO:0000256" key="2">
    <source>
        <dbReference type="ARBA" id="ARBA00023125"/>
    </source>
</evidence>
<dbReference type="Pfam" id="PF13377">
    <property type="entry name" value="Peripla_BP_3"/>
    <property type="match status" value="1"/>
</dbReference>
<dbReference type="GO" id="GO:0000976">
    <property type="term" value="F:transcription cis-regulatory region binding"/>
    <property type="evidence" value="ECO:0007669"/>
    <property type="project" value="TreeGrafter"/>
</dbReference>
<feature type="region of interest" description="Disordered" evidence="4">
    <location>
        <begin position="344"/>
        <end position="365"/>
    </location>
</feature>
<gene>
    <name evidence="6" type="ORF">EDD28_1717</name>
</gene>
<accession>A0A3N2DCF9</accession>
<name>A0A3N2DCF9_9MICO</name>
<dbReference type="Gene3D" id="1.10.260.40">
    <property type="entry name" value="lambda repressor-like DNA-binding domains"/>
    <property type="match status" value="1"/>
</dbReference>
<dbReference type="SUPFAM" id="SSF53822">
    <property type="entry name" value="Periplasmic binding protein-like I"/>
    <property type="match status" value="1"/>
</dbReference>
<keyword evidence="7" id="KW-1185">Reference proteome</keyword>
<dbReference type="PANTHER" id="PTHR30146:SF155">
    <property type="entry name" value="ALANINE RACEMASE"/>
    <property type="match status" value="1"/>
</dbReference>
<dbReference type="PROSITE" id="PS50932">
    <property type="entry name" value="HTH_LACI_2"/>
    <property type="match status" value="1"/>
</dbReference>
<dbReference type="CDD" id="cd06267">
    <property type="entry name" value="PBP1_LacI_sugar_binding-like"/>
    <property type="match status" value="1"/>
</dbReference>
<keyword evidence="2" id="KW-0238">DNA-binding</keyword>
<feature type="region of interest" description="Disordered" evidence="4">
    <location>
        <begin position="1"/>
        <end position="20"/>
    </location>
</feature>
<dbReference type="EMBL" id="RKHQ01000001">
    <property type="protein sequence ID" value="ROR97124.1"/>
    <property type="molecule type" value="Genomic_DNA"/>
</dbReference>
<dbReference type="PANTHER" id="PTHR30146">
    <property type="entry name" value="LACI-RELATED TRANSCRIPTIONAL REPRESSOR"/>
    <property type="match status" value="1"/>
</dbReference>